<dbReference type="InterPro" id="IPR015925">
    <property type="entry name" value="Ryanodine_IP3_receptor"/>
</dbReference>
<sequence>MGELLGSGSFLHLGDIVSLFAEGSVSAFLNTLGYNYMILSLFLWWMTVAGDLTNPPKKFRDCLFKICPMNRYSSQKQFWKAAKQSSAGGGSGDPHY</sequence>
<proteinExistence type="predicted"/>
<evidence type="ECO:0000313" key="4">
    <source>
        <dbReference type="Proteomes" id="UP000789390"/>
    </source>
</evidence>
<keyword evidence="1" id="KW-0812">Transmembrane</keyword>
<keyword evidence="1" id="KW-1133">Transmembrane helix</keyword>
<dbReference type="OrthoDB" id="76898at2759"/>
<dbReference type="PANTHER" id="PTHR45816">
    <property type="entry name" value="MIR DOMAIN-CONTAINING PROTEIN"/>
    <property type="match status" value="1"/>
</dbReference>
<gene>
    <name evidence="3" type="ORF">DGAL_LOCUS2187</name>
</gene>
<dbReference type="EMBL" id="CAKKLH010000030">
    <property type="protein sequence ID" value="CAH0100014.1"/>
    <property type="molecule type" value="Genomic_DNA"/>
</dbReference>
<name>A0A8J2WD84_9CRUS</name>
<dbReference type="GO" id="GO:0006816">
    <property type="term" value="P:calcium ion transport"/>
    <property type="evidence" value="ECO:0007669"/>
    <property type="project" value="InterPro"/>
</dbReference>
<dbReference type="Pfam" id="PF08709">
    <property type="entry name" value="Ins145_P3_rec"/>
    <property type="match status" value="1"/>
</dbReference>
<dbReference type="Proteomes" id="UP000789390">
    <property type="component" value="Unassembled WGS sequence"/>
</dbReference>
<accession>A0A8J2WD84</accession>
<dbReference type="PANTHER" id="PTHR45816:SF4">
    <property type="entry name" value="RYR_IP3R HOMOLOGY ASSOCIATED DOMAIN-CONTAINING PROTEIN"/>
    <property type="match status" value="1"/>
</dbReference>
<dbReference type="AlphaFoldDB" id="A0A8J2WD84"/>
<comment type="caution">
    <text evidence="3">The sequence shown here is derived from an EMBL/GenBank/DDBJ whole genome shotgun (WGS) entry which is preliminary data.</text>
</comment>
<feature type="domain" description="Inositol 1,4,5-trisphosphate/ryanodine receptor" evidence="2">
    <location>
        <begin position="9"/>
        <end position="86"/>
    </location>
</feature>
<keyword evidence="4" id="KW-1185">Reference proteome</keyword>
<evidence type="ECO:0000256" key="1">
    <source>
        <dbReference type="SAM" id="Phobius"/>
    </source>
</evidence>
<evidence type="ECO:0000259" key="2">
    <source>
        <dbReference type="Pfam" id="PF08709"/>
    </source>
</evidence>
<evidence type="ECO:0000313" key="3">
    <source>
        <dbReference type="EMBL" id="CAH0100014.1"/>
    </source>
</evidence>
<keyword evidence="1" id="KW-0472">Membrane</keyword>
<dbReference type="InterPro" id="IPR014821">
    <property type="entry name" value="Ins145_P3_rcpt"/>
</dbReference>
<organism evidence="3 4">
    <name type="scientific">Daphnia galeata</name>
    <dbReference type="NCBI Taxonomy" id="27404"/>
    <lineage>
        <taxon>Eukaryota</taxon>
        <taxon>Metazoa</taxon>
        <taxon>Ecdysozoa</taxon>
        <taxon>Arthropoda</taxon>
        <taxon>Crustacea</taxon>
        <taxon>Branchiopoda</taxon>
        <taxon>Diplostraca</taxon>
        <taxon>Cladocera</taxon>
        <taxon>Anomopoda</taxon>
        <taxon>Daphniidae</taxon>
        <taxon>Daphnia</taxon>
    </lineage>
</organism>
<protein>
    <recommendedName>
        <fullName evidence="2">Inositol 1,4,5-trisphosphate/ryanodine receptor domain-containing protein</fullName>
    </recommendedName>
</protein>
<reference evidence="3" key="1">
    <citation type="submission" date="2021-11" db="EMBL/GenBank/DDBJ databases">
        <authorList>
            <person name="Schell T."/>
        </authorList>
    </citation>
    <scope>NUCLEOTIDE SEQUENCE</scope>
    <source>
        <strain evidence="3">M5</strain>
    </source>
</reference>
<feature type="transmembrane region" description="Helical" evidence="1">
    <location>
        <begin position="33"/>
        <end position="50"/>
    </location>
</feature>
<dbReference type="Gene3D" id="2.80.10.50">
    <property type="match status" value="1"/>
</dbReference>